<dbReference type="AlphaFoldDB" id="A0A0P6WQB0"/>
<dbReference type="EMBL" id="LGCL01000039">
    <property type="protein sequence ID" value="KPL72246.1"/>
    <property type="molecule type" value="Genomic_DNA"/>
</dbReference>
<keyword evidence="2" id="KW-1185">Reference proteome</keyword>
<evidence type="ECO:0000313" key="1">
    <source>
        <dbReference type="EMBL" id="KPL72246.1"/>
    </source>
</evidence>
<dbReference type="Proteomes" id="UP000050417">
    <property type="component" value="Unassembled WGS sequence"/>
</dbReference>
<dbReference type="RefSeq" id="WP_075063963.1">
    <property type="nucleotide sequence ID" value="NZ_LGCL01000039.1"/>
</dbReference>
<protein>
    <submittedName>
        <fullName evidence="1">Uncharacterized protein</fullName>
    </submittedName>
</protein>
<name>A0A0P6WQB0_9CHLR</name>
<organism evidence="1 2">
    <name type="scientific">Ornatilinea apprima</name>
    <dbReference type="NCBI Taxonomy" id="1134406"/>
    <lineage>
        <taxon>Bacteria</taxon>
        <taxon>Bacillati</taxon>
        <taxon>Chloroflexota</taxon>
        <taxon>Anaerolineae</taxon>
        <taxon>Anaerolineales</taxon>
        <taxon>Anaerolineaceae</taxon>
        <taxon>Ornatilinea</taxon>
    </lineage>
</organism>
<proteinExistence type="predicted"/>
<accession>A0A0P6WQB0</accession>
<comment type="caution">
    <text evidence="1">The sequence shown here is derived from an EMBL/GenBank/DDBJ whole genome shotgun (WGS) entry which is preliminary data.</text>
</comment>
<evidence type="ECO:0000313" key="2">
    <source>
        <dbReference type="Proteomes" id="UP000050417"/>
    </source>
</evidence>
<gene>
    <name evidence="1" type="ORF">ADN00_15630</name>
</gene>
<reference evidence="1 2" key="1">
    <citation type="submission" date="2015-07" db="EMBL/GenBank/DDBJ databases">
        <title>Genome sequence of Ornatilinea apprima DSM 23815.</title>
        <authorList>
            <person name="Hemp J."/>
            <person name="Ward L.M."/>
            <person name="Pace L.A."/>
            <person name="Fischer W.W."/>
        </authorList>
    </citation>
    <scope>NUCLEOTIDE SEQUENCE [LARGE SCALE GENOMIC DNA]</scope>
    <source>
        <strain evidence="1 2">P3M-1</strain>
    </source>
</reference>
<sequence length="112" mass="12614">MCNLSDSEMQEIIEEAISTPLSEQLAEADQVQDYVEIEEDEIEDEEDASQYDDMTEYEVSDLIANAIYMWLDEEDCDASISTYEQAGVLTNNEGLVVTINGKKFQVTVVRAS</sequence>